<dbReference type="EMBL" id="CAJB01000342">
    <property type="protein sequence ID" value="CCH79220.1"/>
    <property type="molecule type" value="Genomic_DNA"/>
</dbReference>
<sequence>MTPAIPHIYLLPLSEFGFCALTHYRPHKHTGRMSMRTLSNISGLQVHARRN</sequence>
<protein>
    <submittedName>
        <fullName evidence="1">Uncharacterized protein</fullName>
    </submittedName>
</protein>
<keyword evidence="2" id="KW-1185">Reference proteome</keyword>
<dbReference type="Proteomes" id="UP000035721">
    <property type="component" value="Unassembled WGS sequence"/>
</dbReference>
<evidence type="ECO:0000313" key="2">
    <source>
        <dbReference type="Proteomes" id="UP000035721"/>
    </source>
</evidence>
<accession>A0A077M578</accession>
<gene>
    <name evidence="1" type="ORF">BN12_4060030</name>
</gene>
<dbReference type="AlphaFoldDB" id="A0A077M578"/>
<proteinExistence type="predicted"/>
<evidence type="ECO:0000313" key="1">
    <source>
        <dbReference type="EMBL" id="CCH79220.1"/>
    </source>
</evidence>
<name>A0A077M578_9MICO</name>
<organism evidence="1 2">
    <name type="scientific">Nostocoides japonicum T1-X7</name>
    <dbReference type="NCBI Taxonomy" id="1194083"/>
    <lineage>
        <taxon>Bacteria</taxon>
        <taxon>Bacillati</taxon>
        <taxon>Actinomycetota</taxon>
        <taxon>Actinomycetes</taxon>
        <taxon>Micrococcales</taxon>
        <taxon>Intrasporangiaceae</taxon>
        <taxon>Nostocoides</taxon>
    </lineage>
</organism>
<comment type="caution">
    <text evidence="1">The sequence shown here is derived from an EMBL/GenBank/DDBJ whole genome shotgun (WGS) entry which is preliminary data.</text>
</comment>
<reference evidence="1 2" key="1">
    <citation type="journal article" date="2013" name="ISME J.">
        <title>A metabolic model for members of the genus Tetrasphaera involved in enhanced biological phosphorus removal.</title>
        <authorList>
            <person name="Kristiansen R."/>
            <person name="Nguyen H.T.T."/>
            <person name="Saunders A.M."/>
            <person name="Nielsen J.L."/>
            <person name="Wimmer R."/>
            <person name="Le V.Q."/>
            <person name="McIlroy S.J."/>
            <person name="Petrovski S."/>
            <person name="Seviour R.J."/>
            <person name="Calteau A."/>
            <person name="Nielsen K.L."/>
            <person name="Nielsen P.H."/>
        </authorList>
    </citation>
    <scope>NUCLEOTIDE SEQUENCE [LARGE SCALE GENOMIC DNA]</scope>
    <source>
        <strain evidence="1 2">T1-X7</strain>
    </source>
</reference>